<name>A0A0G1T4P2_9BACT</name>
<feature type="transmembrane region" description="Helical" evidence="1">
    <location>
        <begin position="9"/>
        <end position="27"/>
    </location>
</feature>
<evidence type="ECO:0000313" key="2">
    <source>
        <dbReference type="EMBL" id="KKU76796.1"/>
    </source>
</evidence>
<protein>
    <recommendedName>
        <fullName evidence="4">DUF4878 domain-containing protein</fullName>
    </recommendedName>
</protein>
<dbReference type="EMBL" id="LCOK01000012">
    <property type="protein sequence ID" value="KKU76796.1"/>
    <property type="molecule type" value="Genomic_DNA"/>
</dbReference>
<evidence type="ECO:0008006" key="4">
    <source>
        <dbReference type="Google" id="ProtNLM"/>
    </source>
</evidence>
<reference evidence="2 3" key="1">
    <citation type="journal article" date="2015" name="Nature">
        <title>rRNA introns, odd ribosomes, and small enigmatic genomes across a large radiation of phyla.</title>
        <authorList>
            <person name="Brown C.T."/>
            <person name="Hug L.A."/>
            <person name="Thomas B.C."/>
            <person name="Sharon I."/>
            <person name="Castelle C.J."/>
            <person name="Singh A."/>
            <person name="Wilkins M.J."/>
            <person name="Williams K.H."/>
            <person name="Banfield J.F."/>
        </authorList>
    </citation>
    <scope>NUCLEOTIDE SEQUENCE [LARGE SCALE GENOMIC DNA]</scope>
</reference>
<dbReference type="Proteomes" id="UP000034682">
    <property type="component" value="Unassembled WGS sequence"/>
</dbReference>
<organism evidence="2 3">
    <name type="scientific">Candidatus Giovannonibacteria bacterium GW2011_GWB1_47_6b</name>
    <dbReference type="NCBI Taxonomy" id="1618655"/>
    <lineage>
        <taxon>Bacteria</taxon>
        <taxon>Candidatus Giovannoniibacteriota</taxon>
    </lineage>
</organism>
<evidence type="ECO:0000313" key="3">
    <source>
        <dbReference type="Proteomes" id="UP000034682"/>
    </source>
</evidence>
<sequence>MPRFASKKFVIAFLAIIVVVAGGYFIWDRYFSAAGKARRFLTEQVDTYQRQEKAYIEAMTADTYGGKTPQETLDLFVVALRKGDVELASKYFLLDEYISREKWVAFLNDVKSKKLLDQMADDIAKFAKPLPLTTPDENVFSFGLFDDDGTVAISIDMRLNKYSNLWKIESI</sequence>
<dbReference type="AlphaFoldDB" id="A0A0G1T4P2"/>
<keyword evidence="1" id="KW-1133">Transmembrane helix</keyword>
<comment type="caution">
    <text evidence="2">The sequence shown here is derived from an EMBL/GenBank/DDBJ whole genome shotgun (WGS) entry which is preliminary data.</text>
</comment>
<evidence type="ECO:0000256" key="1">
    <source>
        <dbReference type="SAM" id="Phobius"/>
    </source>
</evidence>
<proteinExistence type="predicted"/>
<keyword evidence="1" id="KW-0472">Membrane</keyword>
<accession>A0A0G1T4P2</accession>
<keyword evidence="1" id="KW-0812">Transmembrane</keyword>
<gene>
    <name evidence="2" type="ORF">UY02_C0012G0002</name>
</gene>